<dbReference type="EMBL" id="CP013110">
    <property type="protein sequence ID" value="APG94082.1"/>
    <property type="molecule type" value="Genomic_DNA"/>
</dbReference>
<name>A0A1L3LVI6_9HYPH</name>
<accession>A0A1L3LVI6</accession>
<sequence>MLVILCAPALLAPTISNAHSAGKSWTYPQLRCADGGGGKKMLSGAGGYHICLNPIEDDLNCFFAPPGDV</sequence>
<evidence type="ECO:0000313" key="2">
    <source>
        <dbReference type="Proteomes" id="UP000182306"/>
    </source>
</evidence>
<dbReference type="RefSeq" id="WP_064253917.1">
    <property type="nucleotide sequence ID" value="NZ_CP013110.1"/>
</dbReference>
<evidence type="ECO:0000313" key="1">
    <source>
        <dbReference type="EMBL" id="APG94082.1"/>
    </source>
</evidence>
<dbReference type="AlphaFoldDB" id="A0A1L3LVI6"/>
<dbReference type="KEGG" id="same:SAMCFNEI73_pC0360"/>
<keyword evidence="2" id="KW-1185">Reference proteome</keyword>
<reference evidence="1 2" key="1">
    <citation type="submission" date="2015-10" db="EMBL/GenBank/DDBJ databases">
        <title>Genomic differences between typical nodule nitrogen-fixing rhizobial strains and those coming from bean seeds.</title>
        <authorList>
            <person name="Peralta H."/>
            <person name="Aguilar-Vera A."/>
            <person name="Diaz R."/>
            <person name="Mora Y."/>
            <person name="Martinez-Batallar G."/>
            <person name="Salazar E."/>
            <person name="Vargas-Lagunas C."/>
            <person name="Encarnacion S."/>
            <person name="Girard L."/>
            <person name="Mora J."/>
        </authorList>
    </citation>
    <scope>NUCLEOTIDE SEQUENCE [LARGE SCALE GENOMIC DNA]</scope>
    <source>
        <strain evidence="1 2">CFNEI 73</strain>
        <plasmid evidence="1 2">C</plasmid>
    </source>
</reference>
<protein>
    <submittedName>
        <fullName evidence="1">Uncharacterized protein</fullName>
    </submittedName>
</protein>
<dbReference type="OrthoDB" id="7871245at2"/>
<keyword evidence="1" id="KW-0614">Plasmid</keyword>
<geneLocation type="plasmid" evidence="1 2">
    <name>C</name>
</geneLocation>
<proteinExistence type="predicted"/>
<organism evidence="1 2">
    <name type="scientific">Sinorhizobium americanum</name>
    <dbReference type="NCBI Taxonomy" id="194963"/>
    <lineage>
        <taxon>Bacteria</taxon>
        <taxon>Pseudomonadati</taxon>
        <taxon>Pseudomonadota</taxon>
        <taxon>Alphaproteobacteria</taxon>
        <taxon>Hyphomicrobiales</taxon>
        <taxon>Rhizobiaceae</taxon>
        <taxon>Sinorhizobium/Ensifer group</taxon>
        <taxon>Sinorhizobium</taxon>
    </lineage>
</organism>
<gene>
    <name evidence="1" type="ORF">SAMCFNEI73_pC0360</name>
</gene>
<dbReference type="Proteomes" id="UP000182306">
    <property type="component" value="Plasmid C"/>
</dbReference>